<reference evidence="1 2" key="1">
    <citation type="journal article" date="2022" name="Plant J.">
        <title>Chromosome-level genome of Camellia lanceoleosa provides a valuable resource for understanding genome evolution and self-incompatibility.</title>
        <authorList>
            <person name="Gong W."/>
            <person name="Xiao S."/>
            <person name="Wang L."/>
            <person name="Liao Z."/>
            <person name="Chang Y."/>
            <person name="Mo W."/>
            <person name="Hu G."/>
            <person name="Li W."/>
            <person name="Zhao G."/>
            <person name="Zhu H."/>
            <person name="Hu X."/>
            <person name="Ji K."/>
            <person name="Xiang X."/>
            <person name="Song Q."/>
            <person name="Yuan D."/>
            <person name="Jin S."/>
            <person name="Zhang L."/>
        </authorList>
    </citation>
    <scope>NUCLEOTIDE SEQUENCE [LARGE SCALE GENOMIC DNA]</scope>
    <source>
        <strain evidence="1">SQ_2022a</strain>
    </source>
</reference>
<dbReference type="Proteomes" id="UP001060215">
    <property type="component" value="Chromosome 13"/>
</dbReference>
<evidence type="ECO:0000313" key="1">
    <source>
        <dbReference type="EMBL" id="KAI7991979.1"/>
    </source>
</evidence>
<protein>
    <submittedName>
        <fullName evidence="1">Uncharacterized protein</fullName>
    </submittedName>
</protein>
<gene>
    <name evidence="1" type="ORF">LOK49_LG12G01142</name>
</gene>
<keyword evidence="2" id="KW-1185">Reference proteome</keyword>
<accession>A0ACC0FTW3</accession>
<evidence type="ECO:0000313" key="2">
    <source>
        <dbReference type="Proteomes" id="UP001060215"/>
    </source>
</evidence>
<organism evidence="1 2">
    <name type="scientific">Camellia lanceoleosa</name>
    <dbReference type="NCBI Taxonomy" id="1840588"/>
    <lineage>
        <taxon>Eukaryota</taxon>
        <taxon>Viridiplantae</taxon>
        <taxon>Streptophyta</taxon>
        <taxon>Embryophyta</taxon>
        <taxon>Tracheophyta</taxon>
        <taxon>Spermatophyta</taxon>
        <taxon>Magnoliopsida</taxon>
        <taxon>eudicotyledons</taxon>
        <taxon>Gunneridae</taxon>
        <taxon>Pentapetalae</taxon>
        <taxon>asterids</taxon>
        <taxon>Ericales</taxon>
        <taxon>Theaceae</taxon>
        <taxon>Camellia</taxon>
    </lineage>
</organism>
<proteinExistence type="predicted"/>
<dbReference type="EMBL" id="CM045770">
    <property type="protein sequence ID" value="KAI7991979.1"/>
    <property type="molecule type" value="Genomic_DNA"/>
</dbReference>
<name>A0ACC0FTW3_9ERIC</name>
<sequence length="252" mass="28440">MQDSNLGKQLVVGASSQSKILNIDKENAPKIEKDGGLQDATKESIRINSYKPKEEERFYDTVEEDVSKDFFDTTEEDVSNQEVDGLKDVMRDSNLFLDYKPKLKAKDKEIFLDSADTFSFNCVAGLTASTLKYSSVRNALAINQNDSWAVSVMEDVANAIKCQICNGESTKLWHCPWLRNGPISYRYEVTVLMETGLPDHALVSDLIKNGYWNLPPNRRMAGQCLMQEIALYELPQLPVEDRIVWSLSPDGN</sequence>
<comment type="caution">
    <text evidence="1">The sequence shown here is derived from an EMBL/GenBank/DDBJ whole genome shotgun (WGS) entry which is preliminary data.</text>
</comment>